<reference evidence="1 2" key="1">
    <citation type="submission" date="2020-08" db="EMBL/GenBank/DDBJ databases">
        <title>Genomic Encyclopedia of Type Strains, Phase IV (KMG-IV): sequencing the most valuable type-strain genomes for metagenomic binning, comparative biology and taxonomic classification.</title>
        <authorList>
            <person name="Goeker M."/>
        </authorList>
    </citation>
    <scope>NUCLEOTIDE SEQUENCE [LARGE SCALE GENOMIC DNA]</scope>
    <source>
        <strain evidence="1 2">DSM 22071</strain>
    </source>
</reference>
<evidence type="ECO:0000313" key="2">
    <source>
        <dbReference type="Proteomes" id="UP000528322"/>
    </source>
</evidence>
<evidence type="ECO:0000313" key="1">
    <source>
        <dbReference type="EMBL" id="MBB5020796.1"/>
    </source>
</evidence>
<dbReference type="AlphaFoldDB" id="A0A7W7Y2C3"/>
<dbReference type="EMBL" id="JACHID010000001">
    <property type="protein sequence ID" value="MBB5020796.1"/>
    <property type="molecule type" value="Genomic_DNA"/>
</dbReference>
<gene>
    <name evidence="1" type="ORF">HNR37_000099</name>
</gene>
<sequence length="149" mass="17591">MDRQTLITKAQFLVPVPFSAAREYSMYSRLLAAEVTRRLMEREDIEKHIGSCNSSAMEDNHRNHSLFMASLLGNYHPETLIDTVLWVMKVYRSRGFSRSYWELQLRTWLEVLPQYLSPESNEAIAPFYRFLLAQVDAFDELHHQEQPHE</sequence>
<organism evidence="1 2">
    <name type="scientific">Desulfurispira natronophila</name>
    <dbReference type="NCBI Taxonomy" id="682562"/>
    <lineage>
        <taxon>Bacteria</taxon>
        <taxon>Pseudomonadati</taxon>
        <taxon>Chrysiogenota</taxon>
        <taxon>Chrysiogenia</taxon>
        <taxon>Chrysiogenales</taxon>
        <taxon>Chrysiogenaceae</taxon>
        <taxon>Desulfurispira</taxon>
    </lineage>
</organism>
<keyword evidence="2" id="KW-1185">Reference proteome</keyword>
<protein>
    <submittedName>
        <fullName evidence="1">Uncharacterized protein</fullName>
    </submittedName>
</protein>
<dbReference type="Proteomes" id="UP000528322">
    <property type="component" value="Unassembled WGS sequence"/>
</dbReference>
<proteinExistence type="predicted"/>
<accession>A0A7W7Y2C3</accession>
<dbReference type="RefSeq" id="WP_183728266.1">
    <property type="nucleotide sequence ID" value="NZ_JACHID010000001.1"/>
</dbReference>
<name>A0A7W7Y2C3_9BACT</name>
<comment type="caution">
    <text evidence="1">The sequence shown here is derived from an EMBL/GenBank/DDBJ whole genome shotgun (WGS) entry which is preliminary data.</text>
</comment>